<evidence type="ECO:0000256" key="3">
    <source>
        <dbReference type="ARBA" id="ARBA00022692"/>
    </source>
</evidence>
<dbReference type="SMART" id="SM00052">
    <property type="entry name" value="EAL"/>
    <property type="match status" value="1"/>
</dbReference>
<comment type="subcellular location">
    <subcellularLocation>
        <location evidence="1">Cell membrane</location>
        <topology evidence="1">Multi-pass membrane protein</topology>
    </subcellularLocation>
</comment>
<feature type="transmembrane region" description="Helical" evidence="6">
    <location>
        <begin position="269"/>
        <end position="288"/>
    </location>
</feature>
<dbReference type="EC" id="3.1.4.52" evidence="8"/>
<dbReference type="CDD" id="cd01948">
    <property type="entry name" value="EAL"/>
    <property type="match status" value="1"/>
</dbReference>
<dbReference type="AlphaFoldDB" id="A0A377N9W1"/>
<dbReference type="SUPFAM" id="SSF141868">
    <property type="entry name" value="EAL domain-like"/>
    <property type="match status" value="1"/>
</dbReference>
<organism evidence="8 9">
    <name type="scientific">Ewingella americana</name>
    <dbReference type="NCBI Taxonomy" id="41202"/>
    <lineage>
        <taxon>Bacteria</taxon>
        <taxon>Pseudomonadati</taxon>
        <taxon>Pseudomonadota</taxon>
        <taxon>Gammaproteobacteria</taxon>
        <taxon>Enterobacterales</taxon>
        <taxon>Yersiniaceae</taxon>
        <taxon>Ewingella</taxon>
    </lineage>
</organism>
<evidence type="ECO:0000256" key="6">
    <source>
        <dbReference type="SAM" id="Phobius"/>
    </source>
</evidence>
<keyword evidence="8" id="KW-0378">Hydrolase</keyword>
<evidence type="ECO:0000259" key="7">
    <source>
        <dbReference type="PROSITE" id="PS50883"/>
    </source>
</evidence>
<accession>A0A377N9W1</accession>
<evidence type="ECO:0000256" key="1">
    <source>
        <dbReference type="ARBA" id="ARBA00004651"/>
    </source>
</evidence>
<dbReference type="Pfam" id="PF00563">
    <property type="entry name" value="EAL"/>
    <property type="match status" value="1"/>
</dbReference>
<keyword evidence="4 6" id="KW-1133">Transmembrane helix</keyword>
<feature type="transmembrane region" description="Helical" evidence="6">
    <location>
        <begin position="89"/>
        <end position="109"/>
    </location>
</feature>
<evidence type="ECO:0000256" key="4">
    <source>
        <dbReference type="ARBA" id="ARBA00022989"/>
    </source>
</evidence>
<dbReference type="SMART" id="SM00267">
    <property type="entry name" value="GGDEF"/>
    <property type="match status" value="1"/>
</dbReference>
<dbReference type="InterPro" id="IPR000160">
    <property type="entry name" value="GGDEF_dom"/>
</dbReference>
<dbReference type="InterPro" id="IPR001633">
    <property type="entry name" value="EAL_dom"/>
</dbReference>
<feature type="transmembrane region" description="Helical" evidence="6">
    <location>
        <begin position="20"/>
        <end position="41"/>
    </location>
</feature>
<dbReference type="GO" id="GO:0005886">
    <property type="term" value="C:plasma membrane"/>
    <property type="evidence" value="ECO:0007669"/>
    <property type="project" value="UniProtKB-SubCell"/>
</dbReference>
<dbReference type="PANTHER" id="PTHR33121">
    <property type="entry name" value="CYCLIC DI-GMP PHOSPHODIESTERASE PDEF"/>
    <property type="match status" value="1"/>
</dbReference>
<reference evidence="8 9" key="1">
    <citation type="submission" date="2018-06" db="EMBL/GenBank/DDBJ databases">
        <authorList>
            <consortium name="Pathogen Informatics"/>
            <person name="Doyle S."/>
        </authorList>
    </citation>
    <scope>NUCLEOTIDE SEQUENCE [LARGE SCALE GENOMIC DNA]</scope>
    <source>
        <strain evidence="8 9">NCTC12157</strain>
    </source>
</reference>
<feature type="transmembrane region" description="Helical" evidence="6">
    <location>
        <begin position="129"/>
        <end position="153"/>
    </location>
</feature>
<dbReference type="PROSITE" id="PS50883">
    <property type="entry name" value="EAL"/>
    <property type="match status" value="1"/>
</dbReference>
<feature type="domain" description="EAL" evidence="7">
    <location>
        <begin position="497"/>
        <end position="747"/>
    </location>
</feature>
<evidence type="ECO:0000313" key="8">
    <source>
        <dbReference type="EMBL" id="STQ43604.1"/>
    </source>
</evidence>
<dbReference type="InterPro" id="IPR007895">
    <property type="entry name" value="MASE1"/>
</dbReference>
<sequence length="747" mass="85973">MTYPMSKLLSWRELSRHWWGIPLLCALVFINLASYFSPIIFLPEGRTYLMYMPLAVCAALLMVFDWRALPGIAIAMFVRYDMRIGAEMASLLTLISLFCLSVSWAGYRWQAGKRWSASFGLLRLPLPRVFWLVVFLSCLYIFILQIVVELGLLPGYLGMVTREFMTLRTLINLQAMMLGILLSGHLWYLIFRVMRKPRYLRVLRQTMRNQRAPGVKPAELMLWFGLLITMVILLSLEGISEPIAKILLSDYTLTLLLPVLLFGAMRYGYHFITLVWTVALIVLFSHYQGFINVNDFVHNLVFVSALMLVFTICLLLMASISSLQRRLMKKTRSAALLDPVFGLPNLRAFNRDLSRYPRSLLCFIRVSEMDVLSRNYGMQLRIQFKQQLATGLRPFLQEGERVYHLPGYDLVLRLNCDETLEKLDRLQNYVDDFRLIWNGLPLHPNIGLSYCTVYPPVEHLHMLLGELSGIAEVSLTTGKPESNKSDHSQVQKEIKSKVAMLHKIQRALDEDRFVLMAQPIAGIRGDSYHEILLRMQDDEGGLMSPDKFLPVVHEFGLAYQLDIWVLKHTLMFINDNREKLPSVRFAVNFSPSTFCRPSFSSQFKALMAQYQVEPFQIVLEVTESHLLHNVKYADFSMRDLRNYGCRIAIDDFGTGYASYDRLKFIQADILKIDGSFVRNMMNDPLDAYIVQSICQVARMKHLSIVAEFVETEEQREALRAQGVDYMQGYLIGMPEPLSQLVQESVIG</sequence>
<evidence type="ECO:0000313" key="9">
    <source>
        <dbReference type="Proteomes" id="UP000254304"/>
    </source>
</evidence>
<dbReference type="Proteomes" id="UP000254304">
    <property type="component" value="Unassembled WGS sequence"/>
</dbReference>
<dbReference type="Gene3D" id="3.20.20.450">
    <property type="entry name" value="EAL domain"/>
    <property type="match status" value="1"/>
</dbReference>
<feature type="transmembrane region" description="Helical" evidence="6">
    <location>
        <begin position="215"/>
        <end position="236"/>
    </location>
</feature>
<keyword evidence="5 6" id="KW-0472">Membrane</keyword>
<evidence type="ECO:0000256" key="5">
    <source>
        <dbReference type="ARBA" id="ARBA00023136"/>
    </source>
</evidence>
<dbReference type="Pfam" id="PF05231">
    <property type="entry name" value="MASE1"/>
    <property type="match status" value="1"/>
</dbReference>
<dbReference type="PANTHER" id="PTHR33121:SF64">
    <property type="entry name" value="CYCLIC DI-GMP PHOSPHODIESTERASE PDEF"/>
    <property type="match status" value="1"/>
</dbReference>
<feature type="transmembrane region" description="Helical" evidence="6">
    <location>
        <begin position="242"/>
        <end position="262"/>
    </location>
</feature>
<name>A0A377N9W1_9GAMM</name>
<evidence type="ECO:0000256" key="2">
    <source>
        <dbReference type="ARBA" id="ARBA00022475"/>
    </source>
</evidence>
<keyword evidence="2" id="KW-1003">Cell membrane</keyword>
<feature type="transmembrane region" description="Helical" evidence="6">
    <location>
        <begin position="48"/>
        <end position="69"/>
    </location>
</feature>
<feature type="transmembrane region" description="Helical" evidence="6">
    <location>
        <begin position="300"/>
        <end position="323"/>
    </location>
</feature>
<dbReference type="GO" id="GO:0071111">
    <property type="term" value="F:cyclic-guanylate-specific phosphodiesterase activity"/>
    <property type="evidence" value="ECO:0007669"/>
    <property type="project" value="UniProtKB-EC"/>
</dbReference>
<dbReference type="InterPro" id="IPR050706">
    <property type="entry name" value="Cyclic-di-GMP_PDE-like"/>
</dbReference>
<proteinExistence type="predicted"/>
<feature type="transmembrane region" description="Helical" evidence="6">
    <location>
        <begin position="173"/>
        <end position="194"/>
    </location>
</feature>
<protein>
    <submittedName>
        <fullName evidence="8">Cyclic di-GMP phosphodiesterase YfgF</fullName>
        <ecNumber evidence="8">3.1.4.52</ecNumber>
    </submittedName>
</protein>
<dbReference type="InterPro" id="IPR035919">
    <property type="entry name" value="EAL_sf"/>
</dbReference>
<gene>
    <name evidence="8" type="primary">yfgF</name>
    <name evidence="8" type="ORF">NCTC12157_01297</name>
</gene>
<dbReference type="EMBL" id="UGGO01000001">
    <property type="protein sequence ID" value="STQ43604.1"/>
    <property type="molecule type" value="Genomic_DNA"/>
</dbReference>
<keyword evidence="3 6" id="KW-0812">Transmembrane</keyword>